<accession>A0ABV3N5J2</accession>
<dbReference type="EMBL" id="JBFKZN010000010">
    <property type="protein sequence ID" value="MEW5291089.1"/>
    <property type="molecule type" value="Genomic_DNA"/>
</dbReference>
<proteinExistence type="predicted"/>
<comment type="caution">
    <text evidence="2">The sequence shown here is derived from an EMBL/GenBank/DDBJ whole genome shotgun (WGS) entry which is preliminary data.</text>
</comment>
<evidence type="ECO:0000256" key="1">
    <source>
        <dbReference type="SAM" id="MobiDB-lite"/>
    </source>
</evidence>
<feature type="compositionally biased region" description="Polar residues" evidence="1">
    <location>
        <begin position="124"/>
        <end position="137"/>
    </location>
</feature>
<feature type="region of interest" description="Disordered" evidence="1">
    <location>
        <begin position="104"/>
        <end position="149"/>
    </location>
</feature>
<dbReference type="Proteomes" id="UP001554567">
    <property type="component" value="Unassembled WGS sequence"/>
</dbReference>
<sequence length="246" mass="28065">MISNTTNICAATVNVNNVSEADQLPKKGVVKNLIAKFKKVSLSHNEMNLQPKSKGQRKIHAGGFLQLIRVNGKRLKNYIISNKSSHPALPEINMSNTVKENKPVFPAKPEKSQTISELVKPSGKTESLSEKISSPRSESGIEKKQQSSFPPKAESYLKLDALRKKTVDMRFELEEYAKKKNDYIKSDDNKNYYFEETMCRVIKDLDDMSDEIKQDKNLSARRTEVYKLCFSFFDRFDAMAKEKVSK</sequence>
<reference evidence="2 3" key="1">
    <citation type="submission" date="2024-07" db="EMBL/GenBank/DDBJ databases">
        <authorList>
            <person name="Dulla G.F.J."/>
            <person name="Delorm J.G."/>
        </authorList>
    </citation>
    <scope>NUCLEOTIDE SEQUENCE [LARGE SCALE GENOMIC DNA]</scope>
    <source>
        <strain evidence="2 3">JGD 233</strain>
    </source>
</reference>
<evidence type="ECO:0000313" key="3">
    <source>
        <dbReference type="Proteomes" id="UP001554567"/>
    </source>
</evidence>
<organism evidence="2 3">
    <name type="scientific">Erwinia papayae</name>
    <dbReference type="NCBI Taxonomy" id="206499"/>
    <lineage>
        <taxon>Bacteria</taxon>
        <taxon>Pseudomonadati</taxon>
        <taxon>Pseudomonadota</taxon>
        <taxon>Gammaproteobacteria</taxon>
        <taxon>Enterobacterales</taxon>
        <taxon>Erwiniaceae</taxon>
        <taxon>Erwinia</taxon>
    </lineage>
</organism>
<dbReference type="RefSeq" id="WP_367168314.1">
    <property type="nucleotide sequence ID" value="NZ_JBFKZN010000010.1"/>
</dbReference>
<keyword evidence="3" id="KW-1185">Reference proteome</keyword>
<evidence type="ECO:0008006" key="4">
    <source>
        <dbReference type="Google" id="ProtNLM"/>
    </source>
</evidence>
<gene>
    <name evidence="2" type="ORF">ABW286_18195</name>
</gene>
<evidence type="ECO:0000313" key="2">
    <source>
        <dbReference type="EMBL" id="MEW5291089.1"/>
    </source>
</evidence>
<name>A0ABV3N5J2_9GAMM</name>
<protein>
    <recommendedName>
        <fullName evidence="4">BAG domain-containing protein</fullName>
    </recommendedName>
</protein>